<keyword evidence="13" id="KW-1185">Reference proteome</keyword>
<dbReference type="Proteomes" id="UP001189429">
    <property type="component" value="Unassembled WGS sequence"/>
</dbReference>
<evidence type="ECO:0000313" key="13">
    <source>
        <dbReference type="Proteomes" id="UP001189429"/>
    </source>
</evidence>
<keyword evidence="8" id="KW-0739">Sodium transport</keyword>
<dbReference type="InterPro" id="IPR004709">
    <property type="entry name" value="NaH_exchanger"/>
</dbReference>
<dbReference type="Pfam" id="PF00999">
    <property type="entry name" value="Na_H_Exchanger"/>
    <property type="match status" value="1"/>
</dbReference>
<evidence type="ECO:0000256" key="7">
    <source>
        <dbReference type="ARBA" id="ARBA00023136"/>
    </source>
</evidence>
<comment type="subcellular location">
    <subcellularLocation>
        <location evidence="1">Membrane</location>
        <topology evidence="1">Multi-pass membrane protein</topology>
    </subcellularLocation>
</comment>
<feature type="region of interest" description="Disordered" evidence="9">
    <location>
        <begin position="417"/>
        <end position="436"/>
    </location>
</feature>
<dbReference type="PANTHER" id="PTHR10110">
    <property type="entry name" value="SODIUM/HYDROGEN EXCHANGER"/>
    <property type="match status" value="1"/>
</dbReference>
<evidence type="ECO:0000256" key="1">
    <source>
        <dbReference type="ARBA" id="ARBA00004141"/>
    </source>
</evidence>
<evidence type="ECO:0000256" key="6">
    <source>
        <dbReference type="ARBA" id="ARBA00023065"/>
    </source>
</evidence>
<feature type="transmembrane region" description="Helical" evidence="10">
    <location>
        <begin position="68"/>
        <end position="90"/>
    </location>
</feature>
<evidence type="ECO:0000313" key="12">
    <source>
        <dbReference type="EMBL" id="CAK0835279.1"/>
    </source>
</evidence>
<feature type="domain" description="Cation/H+ exchanger transmembrane" evidence="11">
    <location>
        <begin position="6"/>
        <end position="120"/>
    </location>
</feature>
<dbReference type="Gene3D" id="6.10.140.1330">
    <property type="match status" value="1"/>
</dbReference>
<evidence type="ECO:0000256" key="5">
    <source>
        <dbReference type="ARBA" id="ARBA00023053"/>
    </source>
</evidence>
<evidence type="ECO:0000256" key="10">
    <source>
        <dbReference type="SAM" id="Phobius"/>
    </source>
</evidence>
<sequence>MNAPLLNMLLLPIIIFESGWSLRAMNFGSQFEHILIFAVLGSGLAMIVVASLIMASSSIHGIANWRTALVYASLIAATDPVATLATYSSLKVDPFLNIIVFGESTINDAVAITVFNILNSDAIFEKPPGRVPMPSRGGGGGYPFGEGLFKSSLIASQLRPAVASGMCCLHSSFAGKGWGKLKGHLGKVQGLAAGANALASGGGGMVAEEPPGPEEKAQLAELAKRFGLVVLDDPKFLNQVMRKAEVAEHGARRPRALAAGRPQQAGGAVRAVPAPREEAMAPQVLEKARARDQAVGAALDARTGWGIAREEDQQKAKGAPATGQPYLSLFSPLHAAPRAFERIDERPREKAASLSEGRKRLAFTSQLARSQRRRGGRVFSECPWPGAPWDEHDYATSWREVGKRWARRDRCVFDQTAVSPDGSMADGASTVNEWPA</sequence>
<evidence type="ECO:0000256" key="3">
    <source>
        <dbReference type="ARBA" id="ARBA00022692"/>
    </source>
</evidence>
<evidence type="ECO:0000259" key="11">
    <source>
        <dbReference type="Pfam" id="PF00999"/>
    </source>
</evidence>
<reference evidence="12" key="1">
    <citation type="submission" date="2023-10" db="EMBL/GenBank/DDBJ databases">
        <authorList>
            <person name="Chen Y."/>
            <person name="Shah S."/>
            <person name="Dougan E. K."/>
            <person name="Thang M."/>
            <person name="Chan C."/>
        </authorList>
    </citation>
    <scope>NUCLEOTIDE SEQUENCE [LARGE SCALE GENOMIC DNA]</scope>
</reference>
<feature type="region of interest" description="Disordered" evidence="9">
    <location>
        <begin position="250"/>
        <end position="272"/>
    </location>
</feature>
<keyword evidence="5" id="KW-0915">Sodium</keyword>
<proteinExistence type="predicted"/>
<accession>A0ABN9ST18</accession>
<evidence type="ECO:0000256" key="8">
    <source>
        <dbReference type="ARBA" id="ARBA00023201"/>
    </source>
</evidence>
<keyword evidence="3 10" id="KW-0812">Transmembrane</keyword>
<dbReference type="PANTHER" id="PTHR10110:SF187">
    <property type="entry name" value="SODIUM_HYDROGEN EXCHANGER"/>
    <property type="match status" value="1"/>
</dbReference>
<gene>
    <name evidence="12" type="ORF">PCOR1329_LOCUS32310</name>
</gene>
<comment type="caution">
    <text evidence="12">The sequence shown here is derived from an EMBL/GenBank/DDBJ whole genome shotgun (WGS) entry which is preliminary data.</text>
</comment>
<feature type="compositionally biased region" description="Low complexity" evidence="9">
    <location>
        <begin position="256"/>
        <end position="271"/>
    </location>
</feature>
<dbReference type="PRINTS" id="PR01084">
    <property type="entry name" value="NAHEXCHNGR"/>
</dbReference>
<keyword evidence="7 10" id="KW-0472">Membrane</keyword>
<feature type="transmembrane region" description="Helical" evidence="10">
    <location>
        <begin position="34"/>
        <end position="56"/>
    </location>
</feature>
<evidence type="ECO:0000256" key="4">
    <source>
        <dbReference type="ARBA" id="ARBA00022989"/>
    </source>
</evidence>
<dbReference type="EMBL" id="CAUYUJ010013036">
    <property type="protein sequence ID" value="CAK0835279.1"/>
    <property type="molecule type" value="Genomic_DNA"/>
</dbReference>
<protein>
    <recommendedName>
        <fullName evidence="11">Cation/H+ exchanger transmembrane domain-containing protein</fullName>
    </recommendedName>
</protein>
<evidence type="ECO:0000256" key="9">
    <source>
        <dbReference type="SAM" id="MobiDB-lite"/>
    </source>
</evidence>
<keyword evidence="4 10" id="KW-1133">Transmembrane helix</keyword>
<name>A0ABN9ST18_9DINO</name>
<keyword evidence="2" id="KW-0813">Transport</keyword>
<keyword evidence="6" id="KW-0406">Ion transport</keyword>
<dbReference type="InterPro" id="IPR006153">
    <property type="entry name" value="Cation/H_exchanger_TM"/>
</dbReference>
<dbReference type="InterPro" id="IPR018422">
    <property type="entry name" value="Cation/H_exchanger_CPA1"/>
</dbReference>
<organism evidence="12 13">
    <name type="scientific">Prorocentrum cordatum</name>
    <dbReference type="NCBI Taxonomy" id="2364126"/>
    <lineage>
        <taxon>Eukaryota</taxon>
        <taxon>Sar</taxon>
        <taxon>Alveolata</taxon>
        <taxon>Dinophyceae</taxon>
        <taxon>Prorocentrales</taxon>
        <taxon>Prorocentraceae</taxon>
        <taxon>Prorocentrum</taxon>
    </lineage>
</organism>
<evidence type="ECO:0000256" key="2">
    <source>
        <dbReference type="ARBA" id="ARBA00022448"/>
    </source>
</evidence>